<keyword evidence="21" id="KW-1185">Reference proteome</keyword>
<keyword evidence="5 14" id="KW-0863">Zinc-finger</keyword>
<feature type="domain" description="RanBP2-type" evidence="16">
    <location>
        <begin position="299"/>
        <end position="328"/>
    </location>
</feature>
<comment type="caution">
    <text evidence="20">The sequence shown here is derived from an EMBL/GenBank/DDBJ whole genome shotgun (WGS) entry which is preliminary data.</text>
</comment>
<name>A0ABR1AAQ0_HUSHU</name>
<dbReference type="InterPro" id="IPR015887">
    <property type="entry name" value="DNA_glyclase_Znf_dom_DNA_BS"/>
</dbReference>
<feature type="domain" description="FPG-type" evidence="17">
    <location>
        <begin position="229"/>
        <end position="263"/>
    </location>
</feature>
<dbReference type="InterPro" id="IPR036443">
    <property type="entry name" value="Znf_RanBP2_sf"/>
</dbReference>
<evidence type="ECO:0000256" key="15">
    <source>
        <dbReference type="SAM" id="MobiDB-lite"/>
    </source>
</evidence>
<dbReference type="PROSITE" id="PS01358">
    <property type="entry name" value="ZF_RANBP2_1"/>
    <property type="match status" value="1"/>
</dbReference>
<feature type="compositionally biased region" description="Polar residues" evidence="15">
    <location>
        <begin position="410"/>
        <end position="424"/>
    </location>
</feature>
<evidence type="ECO:0000256" key="13">
    <source>
        <dbReference type="ARBA" id="ARBA00044632"/>
    </source>
</evidence>
<evidence type="ECO:0000256" key="5">
    <source>
        <dbReference type="ARBA" id="ARBA00022771"/>
    </source>
</evidence>
<keyword evidence="7" id="KW-0862">Zinc</keyword>
<evidence type="ECO:0000259" key="16">
    <source>
        <dbReference type="PROSITE" id="PS50199"/>
    </source>
</evidence>
<evidence type="ECO:0000256" key="4">
    <source>
        <dbReference type="ARBA" id="ARBA00022763"/>
    </source>
</evidence>
<evidence type="ECO:0000256" key="10">
    <source>
        <dbReference type="ARBA" id="ARBA00023239"/>
    </source>
</evidence>
<dbReference type="EC" id="4.2.99.18" evidence="2"/>
<dbReference type="Pfam" id="PF06839">
    <property type="entry name" value="Zn_ribbon_GRF"/>
    <property type="match status" value="2"/>
</dbReference>
<evidence type="ECO:0000256" key="3">
    <source>
        <dbReference type="ARBA" id="ARBA00022723"/>
    </source>
</evidence>
<feature type="domain" description="GRF-type" evidence="19">
    <location>
        <begin position="490"/>
        <end position="533"/>
    </location>
</feature>
<accession>A0ABR1AAQ0</accession>
<dbReference type="InterPro" id="IPR012319">
    <property type="entry name" value="FPG_cat"/>
</dbReference>
<dbReference type="PROSITE" id="PS50199">
    <property type="entry name" value="ZF_RANBP2_2"/>
    <property type="match status" value="1"/>
</dbReference>
<dbReference type="Pfam" id="PF01149">
    <property type="entry name" value="Fapy_DNA_glyco"/>
    <property type="match status" value="1"/>
</dbReference>
<dbReference type="InterPro" id="IPR035937">
    <property type="entry name" value="FPG_N"/>
</dbReference>
<evidence type="ECO:0000313" key="20">
    <source>
        <dbReference type="EMBL" id="KAK6494182.1"/>
    </source>
</evidence>
<evidence type="ECO:0000256" key="11">
    <source>
        <dbReference type="ARBA" id="ARBA00023268"/>
    </source>
</evidence>
<feature type="compositionally biased region" description="Polar residues" evidence="15">
    <location>
        <begin position="453"/>
        <end position="470"/>
    </location>
</feature>
<evidence type="ECO:0000259" key="18">
    <source>
        <dbReference type="PROSITE" id="PS51068"/>
    </source>
</evidence>
<dbReference type="InterPro" id="IPR001876">
    <property type="entry name" value="Znf_RanBP2"/>
</dbReference>
<dbReference type="Proteomes" id="UP001369086">
    <property type="component" value="Unassembled WGS sequence"/>
</dbReference>
<dbReference type="PROSITE" id="PS51999">
    <property type="entry name" value="ZF_GRF"/>
    <property type="match status" value="2"/>
</dbReference>
<evidence type="ECO:0000256" key="2">
    <source>
        <dbReference type="ARBA" id="ARBA00012720"/>
    </source>
</evidence>
<dbReference type="SUPFAM" id="SSF46946">
    <property type="entry name" value="S13-like H2TH domain"/>
    <property type="match status" value="1"/>
</dbReference>
<evidence type="ECO:0000256" key="6">
    <source>
        <dbReference type="ARBA" id="ARBA00022801"/>
    </source>
</evidence>
<proteinExistence type="inferred from homology"/>
<keyword evidence="6" id="KW-0378">Hydrolase</keyword>
<feature type="domain" description="GRF-type" evidence="19">
    <location>
        <begin position="537"/>
        <end position="579"/>
    </location>
</feature>
<reference evidence="20 21" key="1">
    <citation type="submission" date="2021-05" db="EMBL/GenBank/DDBJ databases">
        <authorList>
            <person name="Zahm M."/>
            <person name="Klopp C."/>
            <person name="Cabau C."/>
            <person name="Kuhl H."/>
            <person name="Suciu R."/>
            <person name="Ciorpac M."/>
            <person name="Holostenco D."/>
            <person name="Gessner J."/>
            <person name="Wuertz S."/>
            <person name="Hohne C."/>
            <person name="Stock M."/>
            <person name="Gislard M."/>
            <person name="Lluch J."/>
            <person name="Milhes M."/>
            <person name="Lampietro C."/>
            <person name="Lopez Roques C."/>
            <person name="Donnadieu C."/>
            <person name="Du K."/>
            <person name="Schartl M."/>
            <person name="Guiguen Y."/>
        </authorList>
    </citation>
    <scope>NUCLEOTIDE SEQUENCE [LARGE SCALE GENOMIC DNA]</scope>
    <source>
        <strain evidence="20">Hh-F2</strain>
        <tissue evidence="20">Blood</tissue>
    </source>
</reference>
<gene>
    <name evidence="20" type="ORF">HHUSO_G665</name>
</gene>
<keyword evidence="9" id="KW-0234">DNA repair</keyword>
<keyword evidence="10" id="KW-0456">Lyase</keyword>
<dbReference type="PROSITE" id="PS51066">
    <property type="entry name" value="ZF_FPG_2"/>
    <property type="match status" value="1"/>
</dbReference>
<feature type="region of interest" description="Disordered" evidence="15">
    <location>
        <begin position="410"/>
        <end position="471"/>
    </location>
</feature>
<evidence type="ECO:0000256" key="9">
    <source>
        <dbReference type="ARBA" id="ARBA00023204"/>
    </source>
</evidence>
<evidence type="ECO:0000256" key="12">
    <source>
        <dbReference type="ARBA" id="ARBA00023295"/>
    </source>
</evidence>
<dbReference type="PROSITE" id="PS51068">
    <property type="entry name" value="FPG_CAT"/>
    <property type="match status" value="1"/>
</dbReference>
<keyword evidence="12" id="KW-0326">Glycosidase</keyword>
<evidence type="ECO:0000256" key="1">
    <source>
        <dbReference type="ARBA" id="ARBA00009409"/>
    </source>
</evidence>
<dbReference type="InterPro" id="IPR015886">
    <property type="entry name" value="H2TH_FPG"/>
</dbReference>
<evidence type="ECO:0000256" key="8">
    <source>
        <dbReference type="ARBA" id="ARBA00023125"/>
    </source>
</evidence>
<dbReference type="PROSITE" id="PS01242">
    <property type="entry name" value="ZF_FPG_1"/>
    <property type="match status" value="1"/>
</dbReference>
<evidence type="ECO:0000256" key="7">
    <source>
        <dbReference type="ARBA" id="ARBA00022833"/>
    </source>
</evidence>
<dbReference type="SUPFAM" id="SSF81624">
    <property type="entry name" value="N-terminal domain of MutM-like DNA repair proteins"/>
    <property type="match status" value="1"/>
</dbReference>
<comment type="catalytic activity">
    <reaction evidence="13">
        <text>2'-deoxyribonucleotide-(2'-deoxyribose 5'-phosphate)-2'-deoxyribonucleotide-DNA = a 3'-end 2'-deoxyribonucleotide-(2,3-dehydro-2,3-deoxyribose 5'-phosphate)-DNA + a 5'-end 5'-phospho-2'-deoxyribonucleoside-DNA + H(+)</text>
        <dbReference type="Rhea" id="RHEA:66592"/>
        <dbReference type="Rhea" id="RHEA-COMP:13180"/>
        <dbReference type="Rhea" id="RHEA-COMP:16897"/>
        <dbReference type="Rhea" id="RHEA-COMP:17067"/>
        <dbReference type="ChEBI" id="CHEBI:15378"/>
        <dbReference type="ChEBI" id="CHEBI:136412"/>
        <dbReference type="ChEBI" id="CHEBI:157695"/>
        <dbReference type="ChEBI" id="CHEBI:167181"/>
        <dbReference type="EC" id="4.2.99.18"/>
    </reaction>
</comment>
<evidence type="ECO:0000313" key="21">
    <source>
        <dbReference type="Proteomes" id="UP001369086"/>
    </source>
</evidence>
<dbReference type="SUPFAM" id="SSF90209">
    <property type="entry name" value="Ran binding protein zinc finger-like"/>
    <property type="match status" value="1"/>
</dbReference>
<keyword evidence="11" id="KW-0511">Multifunctional enzyme</keyword>
<protein>
    <recommendedName>
        <fullName evidence="2">DNA-(apurinic or apyrimidinic site) lyase</fullName>
        <ecNumber evidence="2">4.2.99.18</ecNumber>
    </recommendedName>
</protein>
<dbReference type="InterPro" id="IPR010666">
    <property type="entry name" value="Znf_GRF"/>
</dbReference>
<dbReference type="SMART" id="SM01232">
    <property type="entry name" value="H2TH"/>
    <property type="match status" value="1"/>
</dbReference>
<dbReference type="Pfam" id="PF06831">
    <property type="entry name" value="H2TH"/>
    <property type="match status" value="1"/>
</dbReference>
<dbReference type="EMBL" id="JAHFZB010000001">
    <property type="protein sequence ID" value="KAK6494182.1"/>
    <property type="molecule type" value="Genomic_DNA"/>
</dbReference>
<feature type="domain" description="Formamidopyrimidine-DNA glycosylase catalytic" evidence="18">
    <location>
        <begin position="50"/>
        <end position="221"/>
    </location>
</feature>
<sequence>MVEGPGCTINGEKIRAKVKKGQKVKEIRKGTLSTSVNDPKGSQRGSFHIFTGCQFTGVETLGKELFMYFGQKALRVHFGMNGSMRINPSERKDRSGTPPILEIQLTNDVVFFFDSTVDIRLTAECEQKIRCMEDLDVCSPKFSFSRAEDEVRKQRGRMLCDVLLDQAVLPGVGNIIKNEALFDSGLHPAVKVGHLTDDQIHHLVKMTRDFTILFYKCRKTGCALYKHYKVYKRPNCGQCSGQITVCRLGENGRMTYFCSCCQKENPCQVNVGKLPVRNSLIAWAYGAGTQSKDQVAKKEEEEWTCALCTLINKPTAKSCNACLTSRPEIPKVEISEEPSAFTRDLIRFPCNAFTKSEVDLKVNRKAAFGTSTLIFTDLSCKSAPSQSTSSVNNVLTSSFGSSITDSSFNKHNFNQRKTSSNYSNSRKKSLEVSDKDKSDLYHQPQKKMKTDHNSFSITKGHSGNHNSTLSEPRVNMTDGTALLSHGSPCCATHNRPSILRVVKKDGENKGRQFYACSLPRETQCEFFMWADSHFPTCNHAKRCLMRTVLKIGPNNGRNFYVCPLGKNKQCDFFQWAENGPGIKIIPGC</sequence>
<dbReference type="InterPro" id="IPR010979">
    <property type="entry name" value="Ribosomal_uS13-like_H2TH"/>
</dbReference>
<dbReference type="PANTHER" id="PTHR22993:SF10">
    <property type="entry name" value="ENDONUCLEASE 8-LIKE 3"/>
    <property type="match status" value="1"/>
</dbReference>
<feature type="compositionally biased region" description="Basic and acidic residues" evidence="15">
    <location>
        <begin position="428"/>
        <end position="440"/>
    </location>
</feature>
<dbReference type="SMART" id="SM00547">
    <property type="entry name" value="ZnF_RBZ"/>
    <property type="match status" value="1"/>
</dbReference>
<evidence type="ECO:0000259" key="17">
    <source>
        <dbReference type="PROSITE" id="PS51066"/>
    </source>
</evidence>
<dbReference type="InterPro" id="IPR000214">
    <property type="entry name" value="Znf_DNA_glyclase/AP_lyase"/>
</dbReference>
<dbReference type="SMART" id="SM00898">
    <property type="entry name" value="Fapy_DNA_glyco"/>
    <property type="match status" value="1"/>
</dbReference>
<keyword evidence="3" id="KW-0479">Metal-binding</keyword>
<keyword evidence="8" id="KW-0238">DNA-binding</keyword>
<organism evidence="20 21">
    <name type="scientific">Huso huso</name>
    <name type="common">Beluga</name>
    <name type="synonym">Acipenser huso</name>
    <dbReference type="NCBI Taxonomy" id="61971"/>
    <lineage>
        <taxon>Eukaryota</taxon>
        <taxon>Metazoa</taxon>
        <taxon>Chordata</taxon>
        <taxon>Craniata</taxon>
        <taxon>Vertebrata</taxon>
        <taxon>Euteleostomi</taxon>
        <taxon>Actinopterygii</taxon>
        <taxon>Chondrostei</taxon>
        <taxon>Acipenseriformes</taxon>
        <taxon>Acipenseridae</taxon>
        <taxon>Huso</taxon>
    </lineage>
</organism>
<comment type="similarity">
    <text evidence="1">Belongs to the FPG family.</text>
</comment>
<dbReference type="PANTHER" id="PTHR22993">
    <property type="entry name" value="FORMAMIDOPYRIMIDINE-DNA GLYCOSYLASE"/>
    <property type="match status" value="1"/>
</dbReference>
<dbReference type="Gene3D" id="1.10.8.50">
    <property type="match status" value="1"/>
</dbReference>
<evidence type="ECO:0000256" key="14">
    <source>
        <dbReference type="PROSITE-ProRule" id="PRU00322"/>
    </source>
</evidence>
<evidence type="ECO:0000259" key="19">
    <source>
        <dbReference type="PROSITE" id="PS51999"/>
    </source>
</evidence>
<dbReference type="Gene3D" id="2.30.30.380">
    <property type="entry name" value="Zn-finger domain of Sec23/24"/>
    <property type="match status" value="1"/>
</dbReference>
<keyword evidence="4" id="KW-0227">DNA damage</keyword>
<dbReference type="Gene3D" id="3.20.190.10">
    <property type="entry name" value="MutM-like, N-terminal"/>
    <property type="match status" value="1"/>
</dbReference>
<dbReference type="CDD" id="cd08969">
    <property type="entry name" value="MeNeil3_N"/>
    <property type="match status" value="1"/>
</dbReference>